<comment type="similarity">
    <text evidence="2 9">Belongs to the fimbrial export usher family.</text>
</comment>
<dbReference type="Gene3D" id="3.10.20.410">
    <property type="match status" value="1"/>
</dbReference>
<organism evidence="13">
    <name type="scientific">Morganella morganii</name>
    <name type="common">Proteus morganii</name>
    <dbReference type="NCBI Taxonomy" id="582"/>
    <lineage>
        <taxon>Bacteria</taxon>
        <taxon>Pseudomonadati</taxon>
        <taxon>Pseudomonadota</taxon>
        <taxon>Gammaproteobacteria</taxon>
        <taxon>Enterobacterales</taxon>
        <taxon>Morganellaceae</taxon>
        <taxon>Morganella</taxon>
    </lineage>
</organism>
<keyword evidence="3 9" id="KW-0813">Transport</keyword>
<sequence>MKYVIPFFARNRITLILLSCCLSGLNTVRAEDNDDYYFDPSLIRGNTLTNSALQTFNTRNAVPPGVYKVDLLVNDQFIAQTTVPFKEDKNGKISACLTPEQIRLTGLKEEPELSGDTECYFPDEIGENITSRFNNAELKLNLTIPQAMLSGHRQKRIPQESLESGETMLFANYNANQYHVSYSDNRTRDMNSTYLSLNGGFNLGLWSFRQESQYNWSDSTGGKWNTSRRYIQRALYEIGSKLLIGEGFTSGNFLSGMGFKGISLSTDERMLPDNERGYAPRIQGIASSNAKVTVWQGNQQIYSVTVAPGPFEINDLYSTNYAGDLRVEVTEADGSVNSFIVPFSAVPESVRPGSTKYSVTAGKTRFTGSNDNFSEMVIQHGLTNQITLNAAGQIAKGYQAILLGGVHTNRFGAFSFNATLSNAKLPGTTETGWRFHASYSKTFQPTDTSVTLSSYHYSTNGFRTLNDKLSADYFAGNQISDTDYRILRQRSRFDITLSQNLNQYGNLGLSASRENYHNSGEKNDQLQLSWSKIFDNRVAVNLSVARMTNAAAADGLQPDSSVRSGKNQNFVSLGISMPLGDQRYSPNLSFSANHSRGRNDYQTNLSGLTGTESKPVSYGLSYISDDRLSQGTISGSLQTQLPVTNLRVSAAKAPDYRQASAGAQGSLVLHRGGLTAGPYLSDTFAIVEAKGAQGAKVVSGGTVSGSGYALVPSLIPYQYNAVMLSSEGIDTQAEISRPEQKVAPYSGAMLRIKYETNAGQPVLITLLYAGGKTIPMGSQVLDDNDQITGMTGQANQLYFRADKPEGQLRIVWGDGPGNSCTTTYRLPDDKPVPLVSMALPCQ</sequence>
<evidence type="ECO:0000256" key="7">
    <source>
        <dbReference type="ARBA" id="ARBA00023136"/>
    </source>
</evidence>
<dbReference type="InterPro" id="IPR043142">
    <property type="entry name" value="PapC-like_C_sf"/>
</dbReference>
<evidence type="ECO:0000256" key="5">
    <source>
        <dbReference type="ARBA" id="ARBA00022692"/>
    </source>
</evidence>
<dbReference type="PANTHER" id="PTHR30451:SF20">
    <property type="entry name" value="FIMBRIAE USHER"/>
    <property type="match status" value="1"/>
</dbReference>
<evidence type="ECO:0000313" key="13">
    <source>
        <dbReference type="EMBL" id="EMO9458538.1"/>
    </source>
</evidence>
<dbReference type="Gene3D" id="2.60.40.3110">
    <property type="match status" value="1"/>
</dbReference>
<dbReference type="GO" id="GO:0009297">
    <property type="term" value="P:pilus assembly"/>
    <property type="evidence" value="ECO:0007669"/>
    <property type="project" value="InterPro"/>
</dbReference>
<evidence type="ECO:0000256" key="4">
    <source>
        <dbReference type="ARBA" id="ARBA00022452"/>
    </source>
</evidence>
<dbReference type="InterPro" id="IPR025885">
    <property type="entry name" value="PapC_N"/>
</dbReference>
<dbReference type="EMBL" id="ABKJEP030000103">
    <property type="protein sequence ID" value="EMO9458538.1"/>
    <property type="molecule type" value="Genomic_DNA"/>
</dbReference>
<dbReference type="Pfam" id="PF13954">
    <property type="entry name" value="PapC_N"/>
    <property type="match status" value="1"/>
</dbReference>
<dbReference type="InterPro" id="IPR018030">
    <property type="entry name" value="Fimbrial_membr_usher_CS"/>
</dbReference>
<dbReference type="InterPro" id="IPR037224">
    <property type="entry name" value="PapC_N_sf"/>
</dbReference>
<keyword evidence="5 9" id="KW-0812">Transmembrane</keyword>
<proteinExistence type="inferred from homology"/>
<gene>
    <name evidence="13" type="ORF">PN925_003960</name>
</gene>
<keyword evidence="8 9" id="KW-0998">Cell outer membrane</keyword>
<dbReference type="FunFam" id="2.60.40.3110:FF:000001">
    <property type="entry name" value="Putative fimbrial outer membrane usher"/>
    <property type="match status" value="1"/>
</dbReference>
<name>A0AAI9HVX7_MORMO</name>
<evidence type="ECO:0000256" key="8">
    <source>
        <dbReference type="ARBA" id="ARBA00023237"/>
    </source>
</evidence>
<dbReference type="Gene3D" id="2.60.40.2070">
    <property type="match status" value="1"/>
</dbReference>
<dbReference type="AlphaFoldDB" id="A0AAI9HVX7"/>
<keyword evidence="7 9" id="KW-0472">Membrane</keyword>
<feature type="signal peptide" evidence="10">
    <location>
        <begin position="1"/>
        <end position="30"/>
    </location>
</feature>
<dbReference type="PANTHER" id="PTHR30451">
    <property type="entry name" value="OUTER MEMBRANE USHER PROTEIN"/>
    <property type="match status" value="1"/>
</dbReference>
<dbReference type="InterPro" id="IPR025949">
    <property type="entry name" value="PapC-like_C"/>
</dbReference>
<dbReference type="Gene3D" id="2.60.40.2610">
    <property type="entry name" value="Outer membrane usher protein FimD, plug domain"/>
    <property type="match status" value="1"/>
</dbReference>
<evidence type="ECO:0000256" key="10">
    <source>
        <dbReference type="SAM" id="SignalP"/>
    </source>
</evidence>
<evidence type="ECO:0000259" key="12">
    <source>
        <dbReference type="Pfam" id="PF13954"/>
    </source>
</evidence>
<comment type="caution">
    <text evidence="13">The sequence shown here is derived from an EMBL/GenBank/DDBJ whole genome shotgun (WGS) entry which is preliminary data.</text>
</comment>
<feature type="domain" description="PapC N-terminal" evidence="12">
    <location>
        <begin position="37"/>
        <end position="176"/>
    </location>
</feature>
<keyword evidence="6 10" id="KW-0732">Signal</keyword>
<dbReference type="Pfam" id="PF00577">
    <property type="entry name" value="Usher"/>
    <property type="match status" value="1"/>
</dbReference>
<keyword evidence="4" id="KW-1134">Transmembrane beta strand</keyword>
<keyword evidence="9" id="KW-1029">Fimbrium biogenesis</keyword>
<evidence type="ECO:0000256" key="9">
    <source>
        <dbReference type="RuleBase" id="RU003884"/>
    </source>
</evidence>
<evidence type="ECO:0000256" key="1">
    <source>
        <dbReference type="ARBA" id="ARBA00004571"/>
    </source>
</evidence>
<dbReference type="GO" id="GO:0015473">
    <property type="term" value="F:fimbrial usher porin activity"/>
    <property type="evidence" value="ECO:0007669"/>
    <property type="project" value="InterPro"/>
</dbReference>
<dbReference type="InterPro" id="IPR000015">
    <property type="entry name" value="Fimb_usher"/>
</dbReference>
<evidence type="ECO:0000256" key="2">
    <source>
        <dbReference type="ARBA" id="ARBA00008064"/>
    </source>
</evidence>
<dbReference type="PROSITE" id="PS01151">
    <property type="entry name" value="FIMBRIAL_USHER"/>
    <property type="match status" value="1"/>
</dbReference>
<reference evidence="13" key="1">
    <citation type="submission" date="2024-02" db="EMBL/GenBank/DDBJ databases">
        <authorList>
            <consortium name="Clinical and Environmental Microbiology Branch: Whole genome sequencing antimicrobial resistance pathogens in the healthcare setting"/>
        </authorList>
    </citation>
    <scope>NUCLEOTIDE SEQUENCE</scope>
    <source>
        <strain evidence="13">2023KU-00017</strain>
    </source>
</reference>
<dbReference type="SUPFAM" id="SSF141729">
    <property type="entry name" value="FimD N-terminal domain-like"/>
    <property type="match status" value="1"/>
</dbReference>
<protein>
    <submittedName>
        <fullName evidence="13">Fimbrial biogenesis outer membrane usher protein</fullName>
    </submittedName>
</protein>
<evidence type="ECO:0000259" key="11">
    <source>
        <dbReference type="Pfam" id="PF13953"/>
    </source>
</evidence>
<feature type="domain" description="PapC-like C-terminal" evidence="11">
    <location>
        <begin position="763"/>
        <end position="827"/>
    </location>
</feature>
<dbReference type="InterPro" id="IPR042186">
    <property type="entry name" value="FimD_plug_dom"/>
</dbReference>
<evidence type="ECO:0000256" key="6">
    <source>
        <dbReference type="ARBA" id="ARBA00022729"/>
    </source>
</evidence>
<comment type="subcellular location">
    <subcellularLocation>
        <location evidence="1 9">Cell outer membrane</location>
        <topology evidence="1 9">Multi-pass membrane protein</topology>
    </subcellularLocation>
</comment>
<evidence type="ECO:0000256" key="3">
    <source>
        <dbReference type="ARBA" id="ARBA00022448"/>
    </source>
</evidence>
<accession>A0AAI9HVX7</accession>
<feature type="chain" id="PRO_5042556832" evidence="10">
    <location>
        <begin position="31"/>
        <end position="842"/>
    </location>
</feature>
<dbReference type="Pfam" id="PF13953">
    <property type="entry name" value="PapC_C"/>
    <property type="match status" value="1"/>
</dbReference>
<dbReference type="GO" id="GO:0009279">
    <property type="term" value="C:cell outer membrane"/>
    <property type="evidence" value="ECO:0007669"/>
    <property type="project" value="UniProtKB-SubCell"/>
</dbReference>